<evidence type="ECO:0000313" key="3">
    <source>
        <dbReference type="Proteomes" id="UP001358586"/>
    </source>
</evidence>
<evidence type="ECO:0000256" key="1">
    <source>
        <dbReference type="SAM" id="MobiDB-lite"/>
    </source>
</evidence>
<sequence length="127" mass="13673">MTCLVEKTIGALVGTSIDRAAGKDAQTITDIIKEIDVEDVATTNTHEERNDFNGCEVDISLDDMDLSATQPQPPKNQGDSTFLKKKTKISDASDHNSSTSFTDATTLLAENYKLLALKSVGVLPPKC</sequence>
<feature type="compositionally biased region" description="Polar residues" evidence="1">
    <location>
        <begin position="67"/>
        <end position="80"/>
    </location>
</feature>
<comment type="caution">
    <text evidence="2">The sequence shown here is derived from an EMBL/GenBank/DDBJ whole genome shotgun (WGS) entry which is preliminary data.</text>
</comment>
<protein>
    <submittedName>
        <fullName evidence="2">Uncharacterized protein</fullName>
    </submittedName>
</protein>
<organism evidence="2 3">
    <name type="scientific">Gossypium arboreum</name>
    <name type="common">Tree cotton</name>
    <name type="synonym">Gossypium nanking</name>
    <dbReference type="NCBI Taxonomy" id="29729"/>
    <lineage>
        <taxon>Eukaryota</taxon>
        <taxon>Viridiplantae</taxon>
        <taxon>Streptophyta</taxon>
        <taxon>Embryophyta</taxon>
        <taxon>Tracheophyta</taxon>
        <taxon>Spermatophyta</taxon>
        <taxon>Magnoliopsida</taxon>
        <taxon>eudicotyledons</taxon>
        <taxon>Gunneridae</taxon>
        <taxon>Pentapetalae</taxon>
        <taxon>rosids</taxon>
        <taxon>malvids</taxon>
        <taxon>Malvales</taxon>
        <taxon>Malvaceae</taxon>
        <taxon>Malvoideae</taxon>
        <taxon>Gossypium</taxon>
    </lineage>
</organism>
<proteinExistence type="predicted"/>
<dbReference type="EMBL" id="JARKNE010000011">
    <property type="protein sequence ID" value="KAK5785303.1"/>
    <property type="molecule type" value="Genomic_DNA"/>
</dbReference>
<name>A0ABR0N400_GOSAR</name>
<reference evidence="2 3" key="1">
    <citation type="submission" date="2023-03" db="EMBL/GenBank/DDBJ databases">
        <title>WGS of Gossypium arboreum.</title>
        <authorList>
            <person name="Yu D."/>
        </authorList>
    </citation>
    <scope>NUCLEOTIDE SEQUENCE [LARGE SCALE GENOMIC DNA]</scope>
    <source>
        <tissue evidence="2">Leaf</tissue>
    </source>
</reference>
<dbReference type="Proteomes" id="UP001358586">
    <property type="component" value="Chromosome 11"/>
</dbReference>
<evidence type="ECO:0000313" key="2">
    <source>
        <dbReference type="EMBL" id="KAK5785303.1"/>
    </source>
</evidence>
<accession>A0ABR0N400</accession>
<feature type="region of interest" description="Disordered" evidence="1">
    <location>
        <begin position="63"/>
        <end position="100"/>
    </location>
</feature>
<gene>
    <name evidence="2" type="ORF">PVK06_039874</name>
</gene>
<keyword evidence="3" id="KW-1185">Reference proteome</keyword>